<sequence>MGNRRRQLSSVLDVGTERKSLMKIASSFVRTCREGESKHYCALDPAEPAPFHSPFWDRLYRNTRWLKPDGSSGRFFTTTVAVVFAVVKLSTTAVSVAVAVIRLMTTAVAVAECLISSIPFALHIKNMRIFTIVPTATSAHYGTLHPCLVKTT</sequence>
<keyword evidence="1" id="KW-0472">Membrane</keyword>
<evidence type="ECO:0000313" key="2">
    <source>
        <dbReference type="EMBL" id="KAG0716378.1"/>
    </source>
</evidence>
<dbReference type="EMBL" id="JACEEZ010018921">
    <property type="protein sequence ID" value="KAG0716378.1"/>
    <property type="molecule type" value="Genomic_DNA"/>
</dbReference>
<evidence type="ECO:0000313" key="3">
    <source>
        <dbReference type="Proteomes" id="UP000770661"/>
    </source>
</evidence>
<gene>
    <name evidence="2" type="ORF">GWK47_009869</name>
</gene>
<organism evidence="2 3">
    <name type="scientific">Chionoecetes opilio</name>
    <name type="common">Atlantic snow crab</name>
    <name type="synonym">Cancer opilio</name>
    <dbReference type="NCBI Taxonomy" id="41210"/>
    <lineage>
        <taxon>Eukaryota</taxon>
        <taxon>Metazoa</taxon>
        <taxon>Ecdysozoa</taxon>
        <taxon>Arthropoda</taxon>
        <taxon>Crustacea</taxon>
        <taxon>Multicrustacea</taxon>
        <taxon>Malacostraca</taxon>
        <taxon>Eumalacostraca</taxon>
        <taxon>Eucarida</taxon>
        <taxon>Decapoda</taxon>
        <taxon>Pleocyemata</taxon>
        <taxon>Brachyura</taxon>
        <taxon>Eubrachyura</taxon>
        <taxon>Majoidea</taxon>
        <taxon>Majidae</taxon>
        <taxon>Chionoecetes</taxon>
    </lineage>
</organism>
<keyword evidence="1" id="KW-1133">Transmembrane helix</keyword>
<keyword evidence="1" id="KW-0812">Transmembrane</keyword>
<feature type="transmembrane region" description="Helical" evidence="1">
    <location>
        <begin position="103"/>
        <end position="122"/>
    </location>
</feature>
<keyword evidence="3" id="KW-1185">Reference proteome</keyword>
<dbReference type="AlphaFoldDB" id="A0A8J4XWP5"/>
<reference evidence="2" key="1">
    <citation type="submission" date="2020-07" db="EMBL/GenBank/DDBJ databases">
        <title>The High-quality genome of the commercially important snow crab, Chionoecetes opilio.</title>
        <authorList>
            <person name="Jeong J.-H."/>
            <person name="Ryu S."/>
        </authorList>
    </citation>
    <scope>NUCLEOTIDE SEQUENCE</scope>
    <source>
        <strain evidence="2">MADBK_172401_WGS</strain>
        <tissue evidence="2">Digestive gland</tissue>
    </source>
</reference>
<dbReference type="Proteomes" id="UP000770661">
    <property type="component" value="Unassembled WGS sequence"/>
</dbReference>
<proteinExistence type="predicted"/>
<name>A0A8J4XWP5_CHIOP</name>
<evidence type="ECO:0000256" key="1">
    <source>
        <dbReference type="SAM" id="Phobius"/>
    </source>
</evidence>
<comment type="caution">
    <text evidence="2">The sequence shown here is derived from an EMBL/GenBank/DDBJ whole genome shotgun (WGS) entry which is preliminary data.</text>
</comment>
<accession>A0A8J4XWP5</accession>
<feature type="transmembrane region" description="Helical" evidence="1">
    <location>
        <begin position="75"/>
        <end position="97"/>
    </location>
</feature>
<protein>
    <submittedName>
        <fullName evidence="2">Uncharacterized protein</fullName>
    </submittedName>
</protein>